<feature type="transmembrane region" description="Helical" evidence="1">
    <location>
        <begin position="56"/>
        <end position="74"/>
    </location>
</feature>
<evidence type="ECO:0000313" key="3">
    <source>
        <dbReference type="Proteomes" id="UP000548476"/>
    </source>
</evidence>
<keyword evidence="1" id="KW-0812">Transmembrane</keyword>
<evidence type="ECO:0000256" key="1">
    <source>
        <dbReference type="SAM" id="Phobius"/>
    </source>
</evidence>
<evidence type="ECO:0008006" key="4">
    <source>
        <dbReference type="Google" id="ProtNLM"/>
    </source>
</evidence>
<proteinExistence type="predicted"/>
<name>A0A841G6Y1_9ACTN</name>
<feature type="transmembrane region" description="Helical" evidence="1">
    <location>
        <begin position="136"/>
        <end position="155"/>
    </location>
</feature>
<reference evidence="2 3" key="1">
    <citation type="submission" date="2020-08" db="EMBL/GenBank/DDBJ databases">
        <title>Genomic Encyclopedia of Type Strains, Phase IV (KMG-IV): sequencing the most valuable type-strain genomes for metagenomic binning, comparative biology and taxonomic classification.</title>
        <authorList>
            <person name="Goeker M."/>
        </authorList>
    </citation>
    <scope>NUCLEOTIDE SEQUENCE [LARGE SCALE GENOMIC DNA]</scope>
    <source>
        <strain evidence="2 3">YIM 65646</strain>
    </source>
</reference>
<comment type="caution">
    <text evidence="2">The sequence shown here is derived from an EMBL/GenBank/DDBJ whole genome shotgun (WGS) entry which is preliminary data.</text>
</comment>
<dbReference type="Proteomes" id="UP000548476">
    <property type="component" value="Unassembled WGS sequence"/>
</dbReference>
<keyword evidence="3" id="KW-1185">Reference proteome</keyword>
<keyword evidence="1" id="KW-1133">Transmembrane helix</keyword>
<keyword evidence="1" id="KW-0472">Membrane</keyword>
<dbReference type="AlphaFoldDB" id="A0A841G6Y1"/>
<accession>A0A841G6Y1</accession>
<organism evidence="2 3">
    <name type="scientific">Phytomonospora endophytica</name>
    <dbReference type="NCBI Taxonomy" id="714109"/>
    <lineage>
        <taxon>Bacteria</taxon>
        <taxon>Bacillati</taxon>
        <taxon>Actinomycetota</taxon>
        <taxon>Actinomycetes</taxon>
        <taxon>Micromonosporales</taxon>
        <taxon>Micromonosporaceae</taxon>
        <taxon>Phytomonospora</taxon>
    </lineage>
</organism>
<feature type="transmembrane region" description="Helical" evidence="1">
    <location>
        <begin position="81"/>
        <end position="101"/>
    </location>
</feature>
<sequence length="161" mass="17211">MKTRPLYATLLLAGALLLAGFSAGFVWMTHMHHLLLPHVADVRAYDASYEALTDNLGVPLNAVAAAGAVALLVFRHPRVPWWLPAAGLLAQAAVWVSRIWMWGDWAETVRAEGALRADGSLHPAQAAYVGSHGIRIALLTGYALIVLASLVTATVRSRPSA</sequence>
<gene>
    <name evidence="2" type="ORF">HNR73_007729</name>
</gene>
<evidence type="ECO:0000313" key="2">
    <source>
        <dbReference type="EMBL" id="MBB6039830.1"/>
    </source>
</evidence>
<dbReference type="RefSeq" id="WP_184792908.1">
    <property type="nucleotide sequence ID" value="NZ_BONT01000086.1"/>
</dbReference>
<dbReference type="EMBL" id="JACHGT010000026">
    <property type="protein sequence ID" value="MBB6039830.1"/>
    <property type="molecule type" value="Genomic_DNA"/>
</dbReference>
<protein>
    <recommendedName>
        <fullName evidence="4">DUF1772 domain-containing protein</fullName>
    </recommendedName>
</protein>